<dbReference type="PANTHER" id="PTHR43840:SF15">
    <property type="entry name" value="MITOCHONDRIAL METAL TRANSPORTER 1-RELATED"/>
    <property type="match status" value="1"/>
</dbReference>
<feature type="transmembrane region" description="Helical" evidence="7">
    <location>
        <begin position="54"/>
        <end position="71"/>
    </location>
</feature>
<dbReference type="InterPro" id="IPR027470">
    <property type="entry name" value="Cation_efflux_CTD"/>
</dbReference>
<dbReference type="InterPro" id="IPR002524">
    <property type="entry name" value="Cation_efflux"/>
</dbReference>
<feature type="transmembrane region" description="Helical" evidence="7">
    <location>
        <begin position="122"/>
        <end position="142"/>
    </location>
</feature>
<evidence type="ECO:0000256" key="1">
    <source>
        <dbReference type="ARBA" id="ARBA00004141"/>
    </source>
</evidence>
<protein>
    <submittedName>
        <fullName evidence="10">Cation diffusion facilitator family transporter</fullName>
    </submittedName>
</protein>
<evidence type="ECO:0000256" key="7">
    <source>
        <dbReference type="SAM" id="Phobius"/>
    </source>
</evidence>
<dbReference type="Gene3D" id="1.20.1510.10">
    <property type="entry name" value="Cation efflux protein transmembrane domain"/>
    <property type="match status" value="1"/>
</dbReference>
<keyword evidence="5 7" id="KW-1133">Transmembrane helix</keyword>
<evidence type="ECO:0000259" key="8">
    <source>
        <dbReference type="Pfam" id="PF01545"/>
    </source>
</evidence>
<dbReference type="Gene3D" id="3.30.70.1350">
    <property type="entry name" value="Cation efflux protein, cytoplasmic domain"/>
    <property type="match status" value="1"/>
</dbReference>
<dbReference type="FunFam" id="1.20.1510.10:FF:000006">
    <property type="entry name" value="Divalent cation efflux transporter"/>
    <property type="match status" value="1"/>
</dbReference>
<keyword evidence="6 7" id="KW-0472">Membrane</keyword>
<comment type="caution">
    <text evidence="10">The sequence shown here is derived from an EMBL/GenBank/DDBJ whole genome shotgun (WGS) entry which is preliminary data.</text>
</comment>
<keyword evidence="3" id="KW-0813">Transport</keyword>
<dbReference type="InterPro" id="IPR027469">
    <property type="entry name" value="Cation_efflux_TMD_sf"/>
</dbReference>
<evidence type="ECO:0000256" key="4">
    <source>
        <dbReference type="ARBA" id="ARBA00022692"/>
    </source>
</evidence>
<evidence type="ECO:0000256" key="5">
    <source>
        <dbReference type="ARBA" id="ARBA00022989"/>
    </source>
</evidence>
<feature type="transmembrane region" description="Helical" evidence="7">
    <location>
        <begin position="91"/>
        <end position="110"/>
    </location>
</feature>
<proteinExistence type="inferred from homology"/>
<dbReference type="Pfam" id="PF16916">
    <property type="entry name" value="ZT_dimer"/>
    <property type="match status" value="1"/>
</dbReference>
<keyword evidence="11" id="KW-1185">Reference proteome</keyword>
<dbReference type="SUPFAM" id="SSF161111">
    <property type="entry name" value="Cation efflux protein transmembrane domain-like"/>
    <property type="match status" value="1"/>
</dbReference>
<evidence type="ECO:0000256" key="3">
    <source>
        <dbReference type="ARBA" id="ARBA00022448"/>
    </source>
</evidence>
<organism evidence="10 11">
    <name type="scientific">Hominiventricola filiformis</name>
    <dbReference type="NCBI Taxonomy" id="2885352"/>
    <lineage>
        <taxon>Bacteria</taxon>
        <taxon>Bacillati</taxon>
        <taxon>Bacillota</taxon>
        <taxon>Clostridia</taxon>
        <taxon>Lachnospirales</taxon>
        <taxon>Lachnospiraceae</taxon>
        <taxon>Hominiventricola</taxon>
    </lineage>
</organism>
<dbReference type="Proteomes" id="UP001198220">
    <property type="component" value="Unassembled WGS sequence"/>
</dbReference>
<dbReference type="InterPro" id="IPR050291">
    <property type="entry name" value="CDF_Transporter"/>
</dbReference>
<evidence type="ECO:0000259" key="9">
    <source>
        <dbReference type="Pfam" id="PF16916"/>
    </source>
</evidence>
<feature type="domain" description="Cation efflux protein transmembrane" evidence="8">
    <location>
        <begin position="26"/>
        <end position="219"/>
    </location>
</feature>
<evidence type="ECO:0000256" key="6">
    <source>
        <dbReference type="ARBA" id="ARBA00023136"/>
    </source>
</evidence>
<reference evidence="10 11" key="1">
    <citation type="submission" date="2021-10" db="EMBL/GenBank/DDBJ databases">
        <title>Anaerobic single-cell dispensing facilitates the cultivation of human gut bacteria.</title>
        <authorList>
            <person name="Afrizal A."/>
        </authorList>
    </citation>
    <scope>NUCLEOTIDE SEQUENCE [LARGE SCALE GENOMIC DNA]</scope>
    <source>
        <strain evidence="10 11">CLA-AA-H276</strain>
    </source>
</reference>
<dbReference type="SUPFAM" id="SSF160240">
    <property type="entry name" value="Cation efflux protein cytoplasmic domain-like"/>
    <property type="match status" value="1"/>
</dbReference>
<dbReference type="InterPro" id="IPR058533">
    <property type="entry name" value="Cation_efflux_TM"/>
</dbReference>
<comment type="similarity">
    <text evidence="2">Belongs to the cation diffusion facilitator (CDF) transporter (TC 2.A.4) family.</text>
</comment>
<feature type="domain" description="Cation efflux protein cytoplasmic" evidence="9">
    <location>
        <begin position="226"/>
        <end position="302"/>
    </location>
</feature>
<dbReference type="AlphaFoldDB" id="A0AAE3ABT9"/>
<feature type="transmembrane region" description="Helical" evidence="7">
    <location>
        <begin position="28"/>
        <end position="48"/>
    </location>
</feature>
<dbReference type="EMBL" id="JAJEPS010000013">
    <property type="protein sequence ID" value="MCC2127001.1"/>
    <property type="molecule type" value="Genomic_DNA"/>
</dbReference>
<sequence length="315" mass="33913">MEHTVNNEAKQTMSEENKIAMKVSGISILVNLILSVLKLIAGIVAHSGAMISDAVHSASDVGSTLIVIVGVKLSGKKSDQEHQYGHERMECVSSIILSGLLLATGLGIGLSGVENIMKSTSGAAIAIPGMLALAAAVISVVVKEWMFWYTRGAARKINSGALMADAWHHRSDAMSSVGAFIGILGARMGFPILDPLASVVICVLIAKASVDIFRDAIDKMVDHSCDEHTEEKMRETILNVDGVKRVDLLQTRLFGSKVYVDIEIATDGNLSLNEAHDIAEKVHHKIEQDFADVKHCMVHVNPVDDCIEQRVNVQA</sequence>
<dbReference type="PANTHER" id="PTHR43840">
    <property type="entry name" value="MITOCHONDRIAL METAL TRANSPORTER 1-RELATED"/>
    <property type="match status" value="1"/>
</dbReference>
<keyword evidence="4 7" id="KW-0812">Transmembrane</keyword>
<evidence type="ECO:0000256" key="2">
    <source>
        <dbReference type="ARBA" id="ARBA00008114"/>
    </source>
</evidence>
<name>A0AAE3ABT9_9FIRM</name>
<dbReference type="InterPro" id="IPR036837">
    <property type="entry name" value="Cation_efflux_CTD_sf"/>
</dbReference>
<accession>A0AAE3ABT9</accession>
<dbReference type="NCBIfam" id="TIGR01297">
    <property type="entry name" value="CDF"/>
    <property type="match status" value="1"/>
</dbReference>
<dbReference type="Pfam" id="PF01545">
    <property type="entry name" value="Cation_efflux"/>
    <property type="match status" value="1"/>
</dbReference>
<comment type="subcellular location">
    <subcellularLocation>
        <location evidence="1">Membrane</location>
        <topology evidence="1">Multi-pass membrane protein</topology>
    </subcellularLocation>
</comment>
<dbReference type="GO" id="GO:0016020">
    <property type="term" value="C:membrane"/>
    <property type="evidence" value="ECO:0007669"/>
    <property type="project" value="UniProtKB-SubCell"/>
</dbReference>
<evidence type="ECO:0000313" key="10">
    <source>
        <dbReference type="EMBL" id="MCC2127001.1"/>
    </source>
</evidence>
<gene>
    <name evidence="10" type="ORF">LKD36_12575</name>
</gene>
<dbReference type="RefSeq" id="WP_308459782.1">
    <property type="nucleotide sequence ID" value="NZ_JAJEPS010000013.1"/>
</dbReference>
<dbReference type="GO" id="GO:0008324">
    <property type="term" value="F:monoatomic cation transmembrane transporter activity"/>
    <property type="evidence" value="ECO:0007669"/>
    <property type="project" value="InterPro"/>
</dbReference>
<evidence type="ECO:0000313" key="11">
    <source>
        <dbReference type="Proteomes" id="UP001198220"/>
    </source>
</evidence>